<dbReference type="AlphaFoldDB" id="A0A7W5ZUE9"/>
<evidence type="ECO:0000313" key="1">
    <source>
        <dbReference type="EMBL" id="MBB3841954.1"/>
    </source>
</evidence>
<proteinExistence type="predicted"/>
<gene>
    <name evidence="1" type="ORF">FHS57_005983</name>
</gene>
<evidence type="ECO:0000313" key="2">
    <source>
        <dbReference type="Proteomes" id="UP000541352"/>
    </source>
</evidence>
<reference evidence="1 2" key="1">
    <citation type="submission" date="2020-08" db="EMBL/GenBank/DDBJ databases">
        <title>Genomic Encyclopedia of Type Strains, Phase IV (KMG-IV): sequencing the most valuable type-strain genomes for metagenomic binning, comparative biology and taxonomic classification.</title>
        <authorList>
            <person name="Goeker M."/>
        </authorList>
    </citation>
    <scope>NUCLEOTIDE SEQUENCE [LARGE SCALE GENOMIC DNA]</scope>
    <source>
        <strain evidence="1 2">DSM 17976</strain>
    </source>
</reference>
<dbReference type="Proteomes" id="UP000541352">
    <property type="component" value="Unassembled WGS sequence"/>
</dbReference>
<keyword evidence="2" id="KW-1185">Reference proteome</keyword>
<sequence>MKTLLAIIALFVTGFLSFQPNQQLSIKYVNVKIDAKSTSDWLQKPIKSLKLAQANSGNAFYVVEGNKIKLYITEELPKPFNVTEFMAAVEAAQGQTNSKIKEDMFFNLNNLTSYGVINIDLWGHNRKVVAINGKQVAMITADLIYVAPNISKNYFYTILEGHYKASEPMLRKAYLVHLDYNKVPTVFQSRVWTEGASSVIKVGMGKPDYQQIKVGNKTAPIGGYPVIGFIDLPATAKAKPKRNQVYYIKYEFKGVGAKFALPIQIFIPNSNKDFSGQTMLGCPVCPVNIGYTPDPSSADDKSEGN</sequence>
<organism evidence="1 2">
    <name type="scientific">Runella defluvii</name>
    <dbReference type="NCBI Taxonomy" id="370973"/>
    <lineage>
        <taxon>Bacteria</taxon>
        <taxon>Pseudomonadati</taxon>
        <taxon>Bacteroidota</taxon>
        <taxon>Cytophagia</taxon>
        <taxon>Cytophagales</taxon>
        <taxon>Spirosomataceae</taxon>
        <taxon>Runella</taxon>
    </lineage>
</organism>
<name>A0A7W5ZUE9_9BACT</name>
<accession>A0A7W5ZUE9</accession>
<dbReference type="RefSeq" id="WP_183979970.1">
    <property type="nucleotide sequence ID" value="NZ_JACIBY010000023.1"/>
</dbReference>
<dbReference type="EMBL" id="JACIBY010000023">
    <property type="protein sequence ID" value="MBB3841954.1"/>
    <property type="molecule type" value="Genomic_DNA"/>
</dbReference>
<protein>
    <submittedName>
        <fullName evidence="1">Uncharacterized protein</fullName>
    </submittedName>
</protein>
<comment type="caution">
    <text evidence="1">The sequence shown here is derived from an EMBL/GenBank/DDBJ whole genome shotgun (WGS) entry which is preliminary data.</text>
</comment>